<evidence type="ECO:0000313" key="3">
    <source>
        <dbReference type="Proteomes" id="UP000386575"/>
    </source>
</evidence>
<dbReference type="AlphaFoldDB" id="A0A6A1TNV1"/>
<feature type="region of interest" description="Disordered" evidence="1">
    <location>
        <begin position="1"/>
        <end position="24"/>
    </location>
</feature>
<dbReference type="Proteomes" id="UP000386575">
    <property type="component" value="Unassembled WGS sequence"/>
</dbReference>
<protein>
    <recommendedName>
        <fullName evidence="4">Propionyl-coenzyme A carboxylase alpha polypeptide</fullName>
    </recommendedName>
</protein>
<reference evidence="2 3" key="1">
    <citation type="submission" date="2019-09" db="EMBL/GenBank/DDBJ databases">
        <title>Genome sequencing of Ng87 strain.</title>
        <authorList>
            <person name="Karasev E.S."/>
            <person name="Andronov E."/>
        </authorList>
    </citation>
    <scope>NUCLEOTIDE SEQUENCE [LARGE SCALE GENOMIC DNA]</scope>
    <source>
        <strain evidence="2 3">Ng87</strain>
    </source>
</reference>
<evidence type="ECO:0008006" key="4">
    <source>
        <dbReference type="Google" id="ProtNLM"/>
    </source>
</evidence>
<gene>
    <name evidence="2" type="ORF">F4V91_05460</name>
</gene>
<proteinExistence type="predicted"/>
<evidence type="ECO:0000256" key="1">
    <source>
        <dbReference type="SAM" id="MobiDB-lite"/>
    </source>
</evidence>
<dbReference type="EMBL" id="VZUL01000002">
    <property type="protein sequence ID" value="KAB1085920.1"/>
    <property type="molecule type" value="Genomic_DNA"/>
</dbReference>
<comment type="caution">
    <text evidence="2">The sequence shown here is derived from an EMBL/GenBank/DDBJ whole genome shotgun (WGS) entry which is preliminary data.</text>
</comment>
<evidence type="ECO:0000313" key="2">
    <source>
        <dbReference type="EMBL" id="KAB1085920.1"/>
    </source>
</evidence>
<feature type="region of interest" description="Disordered" evidence="1">
    <location>
        <begin position="63"/>
        <end position="84"/>
    </location>
</feature>
<accession>A0A6A1TNV1</accession>
<feature type="compositionally biased region" description="Polar residues" evidence="1">
    <location>
        <begin position="8"/>
        <end position="17"/>
    </location>
</feature>
<sequence length="84" mass="9023">MGAPPSPNNKRCCQSHQEFGGKSMPLVISPPVGEMPGRAEGGDLARRLISASGEAHLTRCWPEPKPCAPSSRRPCRAGGWDSRR</sequence>
<name>A0A6A1TNV1_NEOGA</name>
<organism evidence="2 3">
    <name type="scientific">Neorhizobium galegae</name>
    <name type="common">Rhizobium galegae</name>
    <dbReference type="NCBI Taxonomy" id="399"/>
    <lineage>
        <taxon>Bacteria</taxon>
        <taxon>Pseudomonadati</taxon>
        <taxon>Pseudomonadota</taxon>
        <taxon>Alphaproteobacteria</taxon>
        <taxon>Hyphomicrobiales</taxon>
        <taxon>Rhizobiaceae</taxon>
        <taxon>Rhizobium/Agrobacterium group</taxon>
        <taxon>Neorhizobium</taxon>
    </lineage>
</organism>